<dbReference type="Proteomes" id="UP000198873">
    <property type="component" value="Unassembled WGS sequence"/>
</dbReference>
<evidence type="ECO:0000313" key="5">
    <source>
        <dbReference type="Proteomes" id="UP000198873"/>
    </source>
</evidence>
<keyword evidence="5" id="KW-1185">Reference proteome</keyword>
<keyword evidence="1" id="KW-0732">Signal</keyword>
<feature type="domain" description="Peptidase M28" evidence="3">
    <location>
        <begin position="245"/>
        <end position="455"/>
    </location>
</feature>
<dbReference type="GO" id="GO:0006508">
    <property type="term" value="P:proteolysis"/>
    <property type="evidence" value="ECO:0007669"/>
    <property type="project" value="InterPro"/>
</dbReference>
<dbReference type="Pfam" id="PF02225">
    <property type="entry name" value="PA"/>
    <property type="match status" value="1"/>
</dbReference>
<feature type="signal peptide" evidence="1">
    <location>
        <begin position="1"/>
        <end position="30"/>
    </location>
</feature>
<dbReference type="AlphaFoldDB" id="A0A1I6T5Z0"/>
<dbReference type="GO" id="GO:0008235">
    <property type="term" value="F:metalloexopeptidase activity"/>
    <property type="evidence" value="ECO:0007669"/>
    <property type="project" value="InterPro"/>
</dbReference>
<reference evidence="5" key="1">
    <citation type="submission" date="2016-10" db="EMBL/GenBank/DDBJ databases">
        <authorList>
            <person name="Varghese N."/>
            <person name="Submissions S."/>
        </authorList>
    </citation>
    <scope>NUCLEOTIDE SEQUENCE [LARGE SCALE GENOMIC DNA]</scope>
    <source>
        <strain evidence="5">CGMCC 4.7047</strain>
    </source>
</reference>
<dbReference type="RefSeq" id="WP_019432292.1">
    <property type="nucleotide sequence ID" value="NZ_FPAB01000004.1"/>
</dbReference>
<evidence type="ECO:0000259" key="3">
    <source>
        <dbReference type="Pfam" id="PF04389"/>
    </source>
</evidence>
<accession>A0A1I6T5Z0</accession>
<evidence type="ECO:0000259" key="2">
    <source>
        <dbReference type="Pfam" id="PF02225"/>
    </source>
</evidence>
<dbReference type="InterPro" id="IPR003137">
    <property type="entry name" value="PA_domain"/>
</dbReference>
<sequence>MRTRIRTIIAPLTALPLLLLVGAAPPDARADRAERLARVLAEDTTADGALRHLTAFQRIADASGGHRAAGSPGHERSARYAGELLTAAGYRVDYQRFGFSYRETTAERLTTDDGRDIPIRAMTYTANTPDDGLTAPLAVAGGLGCTPEDYPGDTHRGRIALVERGDCTFAAKAEQAAAAGAVAAVVYDSAPDGGPFGGTLGDPDAGVLPVGGISRADGLALAAGDLDRPVRLDLAQRAEDRETVNVLAETRGGDPDRVVMAGAHLDSVADGPGINDNGSGSAGVLETALRLADHYRGGGATVRFALWSAEESGLLGSRHYVDGLTEDERAAISVYLNFDMIASPNAGFFVHDGTGAADGSAAVTGHLTEYLAEQGITAEPIPFNGRSDYAPFLEAGIAAGGSHTGAEGLKTEDQAARWGGTAGAPYDPCYHAACDDLGNLDRAALEANLRVIARAVGHSAWLPDALTTPR</sequence>
<dbReference type="PANTHER" id="PTHR12147:SF26">
    <property type="entry name" value="PEPTIDASE M28 DOMAIN-CONTAINING PROTEIN"/>
    <property type="match status" value="1"/>
</dbReference>
<organism evidence="4 5">
    <name type="scientific">Streptomyces harbinensis</name>
    <dbReference type="NCBI Taxonomy" id="1176198"/>
    <lineage>
        <taxon>Bacteria</taxon>
        <taxon>Bacillati</taxon>
        <taxon>Actinomycetota</taxon>
        <taxon>Actinomycetes</taxon>
        <taxon>Kitasatosporales</taxon>
        <taxon>Streptomycetaceae</taxon>
        <taxon>Streptomyces</taxon>
    </lineage>
</organism>
<evidence type="ECO:0000256" key="1">
    <source>
        <dbReference type="SAM" id="SignalP"/>
    </source>
</evidence>
<dbReference type="SUPFAM" id="SSF53187">
    <property type="entry name" value="Zn-dependent exopeptidases"/>
    <property type="match status" value="1"/>
</dbReference>
<keyword evidence="4" id="KW-0378">Hydrolase</keyword>
<keyword evidence="4" id="KW-0645">Protease</keyword>
<dbReference type="Gene3D" id="3.40.630.10">
    <property type="entry name" value="Zn peptidases"/>
    <property type="match status" value="2"/>
</dbReference>
<dbReference type="Gene3D" id="3.50.30.30">
    <property type="match status" value="1"/>
</dbReference>
<dbReference type="PANTHER" id="PTHR12147">
    <property type="entry name" value="METALLOPEPTIDASE M28 FAMILY MEMBER"/>
    <property type="match status" value="1"/>
</dbReference>
<feature type="chain" id="PRO_5011785694" evidence="1">
    <location>
        <begin position="31"/>
        <end position="470"/>
    </location>
</feature>
<feature type="domain" description="PA" evidence="2">
    <location>
        <begin position="134"/>
        <end position="221"/>
    </location>
</feature>
<proteinExistence type="predicted"/>
<dbReference type="EMBL" id="FPAB01000004">
    <property type="protein sequence ID" value="SFS84530.1"/>
    <property type="molecule type" value="Genomic_DNA"/>
</dbReference>
<keyword evidence="4" id="KW-0121">Carboxypeptidase</keyword>
<gene>
    <name evidence="4" type="ORF">SAMN05444716_104420</name>
</gene>
<dbReference type="STRING" id="1176198.SAMN05444716_104420"/>
<name>A0A1I6T5Z0_9ACTN</name>
<dbReference type="InterPro" id="IPR045175">
    <property type="entry name" value="M28_fam"/>
</dbReference>
<dbReference type="InterPro" id="IPR046450">
    <property type="entry name" value="PA_dom_sf"/>
</dbReference>
<dbReference type="Pfam" id="PF04389">
    <property type="entry name" value="Peptidase_M28"/>
    <property type="match status" value="1"/>
</dbReference>
<dbReference type="InterPro" id="IPR007484">
    <property type="entry name" value="Peptidase_M28"/>
</dbReference>
<protein>
    <submittedName>
        <fullName evidence="4">Zn-dependent amino-or carboxypeptidase, M28 family</fullName>
    </submittedName>
</protein>
<dbReference type="SUPFAM" id="SSF52025">
    <property type="entry name" value="PA domain"/>
    <property type="match status" value="1"/>
</dbReference>
<evidence type="ECO:0000313" key="4">
    <source>
        <dbReference type="EMBL" id="SFS84530.1"/>
    </source>
</evidence>
<dbReference type="GO" id="GO:0004180">
    <property type="term" value="F:carboxypeptidase activity"/>
    <property type="evidence" value="ECO:0007669"/>
    <property type="project" value="UniProtKB-KW"/>
</dbReference>